<dbReference type="STRING" id="572480.Arnit_2510"/>
<evidence type="ECO:0000313" key="1">
    <source>
        <dbReference type="EMBL" id="ADG94160.1"/>
    </source>
</evidence>
<evidence type="ECO:0000313" key="2">
    <source>
        <dbReference type="Proteomes" id="UP000000939"/>
    </source>
</evidence>
<sequence>MIKNFIESYVKLIASNPDSIPVSEKQIDDTFIEVTISADTHDVGKLIGKNGNMINALKTMANGCKAKDGVSYKIQVVAN</sequence>
<evidence type="ECO:0008006" key="3">
    <source>
        <dbReference type="Google" id="ProtNLM"/>
    </source>
</evidence>
<dbReference type="EMBL" id="CP001999">
    <property type="protein sequence ID" value="ADG94160.1"/>
    <property type="molecule type" value="Genomic_DNA"/>
</dbReference>
<reference evidence="1 2" key="1">
    <citation type="journal article" date="2010" name="Stand. Genomic Sci.">
        <title>Complete genome sequence of Arcobacter nitrofigilis type strain (CI).</title>
        <authorList>
            <person name="Pati A."/>
            <person name="Gronow S."/>
            <person name="Lapidus A."/>
            <person name="Copeland A."/>
            <person name="Glavina Del Rio T."/>
            <person name="Nolan M."/>
            <person name="Lucas S."/>
            <person name="Tice H."/>
            <person name="Cheng J.F."/>
            <person name="Han C."/>
            <person name="Chertkov O."/>
            <person name="Bruce D."/>
            <person name="Tapia R."/>
            <person name="Goodwin L."/>
            <person name="Pitluck S."/>
            <person name="Liolios K."/>
            <person name="Ivanova N."/>
            <person name="Mavromatis K."/>
            <person name="Chen A."/>
            <person name="Palaniappan K."/>
            <person name="Land M."/>
            <person name="Hauser L."/>
            <person name="Chang Y.J."/>
            <person name="Jeffries C.D."/>
            <person name="Detter J.C."/>
            <person name="Rohde M."/>
            <person name="Goker M."/>
            <person name="Bristow J."/>
            <person name="Eisen J.A."/>
            <person name="Markowitz V."/>
            <person name="Hugenholtz P."/>
            <person name="Klenk H.P."/>
            <person name="Kyrpides N.C."/>
        </authorList>
    </citation>
    <scope>NUCLEOTIDE SEQUENCE [LARGE SCALE GENOMIC DNA]</scope>
    <source>
        <strain evidence="2">ATCC 33309 / DSM 7299 / CCUG 15893 / LMG 7604 / NCTC 12251 / CI</strain>
    </source>
</reference>
<dbReference type="InterPro" id="IPR015946">
    <property type="entry name" value="KH_dom-like_a/b"/>
</dbReference>
<organism evidence="1 2">
    <name type="scientific">Arcobacter nitrofigilis (strain ATCC 33309 / DSM 7299 / CCUG 15893 / LMG 7604 / NCTC 12251 / CI)</name>
    <name type="common">Campylobacter nitrofigilis</name>
    <dbReference type="NCBI Taxonomy" id="572480"/>
    <lineage>
        <taxon>Bacteria</taxon>
        <taxon>Pseudomonadati</taxon>
        <taxon>Campylobacterota</taxon>
        <taxon>Epsilonproteobacteria</taxon>
        <taxon>Campylobacterales</taxon>
        <taxon>Arcobacteraceae</taxon>
        <taxon>Arcobacter</taxon>
    </lineage>
</organism>
<dbReference type="KEGG" id="ant:Arnit_2510"/>
<dbReference type="GO" id="GO:0003723">
    <property type="term" value="F:RNA binding"/>
    <property type="evidence" value="ECO:0007669"/>
    <property type="project" value="InterPro"/>
</dbReference>
<keyword evidence="2" id="KW-1185">Reference proteome</keyword>
<gene>
    <name evidence="1" type="ordered locus">Arnit_2510</name>
</gene>
<dbReference type="eggNOG" id="COG1837">
    <property type="taxonomic scope" value="Bacteria"/>
</dbReference>
<accession>D5V690</accession>
<protein>
    <recommendedName>
        <fullName evidence="3">RNA-binding protein</fullName>
    </recommendedName>
</protein>
<dbReference type="Proteomes" id="UP000000939">
    <property type="component" value="Chromosome"/>
</dbReference>
<name>D5V690_ARCNC</name>
<dbReference type="InterPro" id="IPR020627">
    <property type="entry name" value="KhpA"/>
</dbReference>
<dbReference type="Pfam" id="PF13083">
    <property type="entry name" value="KH_KhpA-B"/>
    <property type="match status" value="1"/>
</dbReference>
<dbReference type="CDD" id="cd22533">
    <property type="entry name" value="KH-II_YlqC-like"/>
    <property type="match status" value="1"/>
</dbReference>
<dbReference type="RefSeq" id="WP_013136305.1">
    <property type="nucleotide sequence ID" value="NC_014166.1"/>
</dbReference>
<dbReference type="OrthoDB" id="5334617at2"/>
<proteinExistence type="predicted"/>
<dbReference type="Gene3D" id="3.30.300.20">
    <property type="match status" value="1"/>
</dbReference>
<dbReference type="HOGENOM" id="CLU_132074_1_0_7"/>
<dbReference type="AlphaFoldDB" id="D5V690"/>